<keyword evidence="2" id="KW-1185">Reference proteome</keyword>
<gene>
    <name evidence="1" type="ORF">NITINOP_0148</name>
</gene>
<dbReference type="EMBL" id="LN885086">
    <property type="protein sequence ID" value="CUQ65124.1"/>
    <property type="molecule type" value="Genomic_DNA"/>
</dbReference>
<protein>
    <submittedName>
        <fullName evidence="1">Uncharacterized protein</fullName>
    </submittedName>
</protein>
<dbReference type="STRING" id="1715989.NITINOP_0148"/>
<organism evidence="1 2">
    <name type="scientific">Candidatus Nitrospira inopinata</name>
    <dbReference type="NCBI Taxonomy" id="1715989"/>
    <lineage>
        <taxon>Bacteria</taxon>
        <taxon>Pseudomonadati</taxon>
        <taxon>Nitrospirota</taxon>
        <taxon>Nitrospiria</taxon>
        <taxon>Nitrospirales</taxon>
        <taxon>Nitrospiraceae</taxon>
        <taxon>Nitrospira</taxon>
    </lineage>
</organism>
<dbReference type="Proteomes" id="UP000066284">
    <property type="component" value="Chromosome 1"/>
</dbReference>
<name>A0A0S4KS11_9BACT</name>
<reference evidence="2" key="1">
    <citation type="submission" date="2015-09" db="EMBL/GenBank/DDBJ databases">
        <authorList>
            <person name="Daims H."/>
        </authorList>
    </citation>
    <scope>NUCLEOTIDE SEQUENCE [LARGE SCALE GENOMIC DNA]</scope>
</reference>
<dbReference type="AlphaFoldDB" id="A0A0S4KS11"/>
<proteinExistence type="predicted"/>
<dbReference type="KEGG" id="nio:NITINOP_0148"/>
<sequence length="137" mass="15379">MPAINGAISGPIALCRTCETFGRRTRSMHRPLLRSVSAACVWRLVMPCRRQWPNCETGCKPLDYPEDLVYKLHESGLCGRFPEAALDLLSRVVGDQAQWPPSELGACLEAIQAAAPNLEADQRFDRLKTYLRRHGQE</sequence>
<evidence type="ECO:0000313" key="2">
    <source>
        <dbReference type="Proteomes" id="UP000066284"/>
    </source>
</evidence>
<evidence type="ECO:0000313" key="1">
    <source>
        <dbReference type="EMBL" id="CUQ65124.1"/>
    </source>
</evidence>
<accession>A0A0S4KS11</accession>